<organism evidence="2 3">
    <name type="scientific">Inquilinus limosus</name>
    <dbReference type="NCBI Taxonomy" id="171674"/>
    <lineage>
        <taxon>Bacteria</taxon>
        <taxon>Pseudomonadati</taxon>
        <taxon>Pseudomonadota</taxon>
        <taxon>Alphaproteobacteria</taxon>
        <taxon>Rhodospirillales</taxon>
        <taxon>Rhodospirillaceae</taxon>
        <taxon>Inquilinus</taxon>
    </lineage>
</organism>
<feature type="transmembrane region" description="Helical" evidence="1">
    <location>
        <begin position="6"/>
        <end position="30"/>
    </location>
</feature>
<protein>
    <submittedName>
        <fullName evidence="2">Uncharacterized protein</fullName>
    </submittedName>
</protein>
<sequence length="312" mass="33589">MTRIFALDAILVALGIGLVGAIIALIIRLVKGDGASALLRALETFLTAALGAFLARAFISLVLDLGGNTDATVVVTSLLFTIWPGVINLVSWAFGHPVLGANAVLWIALVIGGLVGLNDGLWKIQRWLGFGVLTFLLDVTWGLGGSTNGALLHLINIVWGDHGDGDAENRQSAHRYASGFRLKRDFAFTQGAVMSNMGGHGPGSPLHNHEFIHVWQNRILGPFFWFSYMGWMALLFLPALIAGLIGKSVGNTILYWCYYDDPWEVMAYSIANPTSRTGPGWQCWPLALAIPLNVLGIAGLGAFFAWIVSVGF</sequence>
<feature type="transmembrane region" description="Helical" evidence="1">
    <location>
        <begin position="37"/>
        <end position="59"/>
    </location>
</feature>
<feature type="transmembrane region" description="Helical" evidence="1">
    <location>
        <begin position="223"/>
        <end position="245"/>
    </location>
</feature>
<feature type="transmembrane region" description="Helical" evidence="1">
    <location>
        <begin position="286"/>
        <end position="308"/>
    </location>
</feature>
<reference evidence="2" key="1">
    <citation type="submission" date="2020-06" db="EMBL/GenBank/DDBJ databases">
        <title>Stable isotope informed genome-resolved metagenomics uncovers potential trophic interactions in rhizosphere soil.</title>
        <authorList>
            <person name="Starr E.P."/>
            <person name="Shi S."/>
            <person name="Blazewicz S.J."/>
            <person name="Koch B.J."/>
            <person name="Probst A.J."/>
            <person name="Hungate B.A."/>
            <person name="Pett-Ridge J."/>
            <person name="Firestone M.K."/>
            <person name="Banfield J.F."/>
        </authorList>
    </citation>
    <scope>NUCLEOTIDE SEQUENCE</scope>
    <source>
        <strain evidence="2">YM_69_17</strain>
    </source>
</reference>
<dbReference type="EMBL" id="JAEKLZ010000176">
    <property type="protein sequence ID" value="MBW8725570.1"/>
    <property type="molecule type" value="Genomic_DNA"/>
</dbReference>
<evidence type="ECO:0000256" key="1">
    <source>
        <dbReference type="SAM" id="Phobius"/>
    </source>
</evidence>
<accession>A0A952KEQ7</accession>
<keyword evidence="1" id="KW-0812">Transmembrane</keyword>
<comment type="caution">
    <text evidence="2">The sequence shown here is derived from an EMBL/GenBank/DDBJ whole genome shotgun (WGS) entry which is preliminary data.</text>
</comment>
<keyword evidence="1" id="KW-0472">Membrane</keyword>
<evidence type="ECO:0000313" key="3">
    <source>
        <dbReference type="Proteomes" id="UP000700706"/>
    </source>
</evidence>
<name>A0A952KEQ7_9PROT</name>
<proteinExistence type="predicted"/>
<feature type="transmembrane region" description="Helical" evidence="1">
    <location>
        <begin position="98"/>
        <end position="118"/>
    </location>
</feature>
<dbReference type="AlphaFoldDB" id="A0A952KEQ7"/>
<keyword evidence="1" id="KW-1133">Transmembrane helix</keyword>
<evidence type="ECO:0000313" key="2">
    <source>
        <dbReference type="EMBL" id="MBW8725570.1"/>
    </source>
</evidence>
<dbReference type="Proteomes" id="UP000700706">
    <property type="component" value="Unassembled WGS sequence"/>
</dbReference>
<feature type="transmembrane region" description="Helical" evidence="1">
    <location>
        <begin position="71"/>
        <end position="91"/>
    </location>
</feature>
<gene>
    <name evidence="2" type="ORF">JF625_10495</name>
</gene>